<organism evidence="2 3">
    <name type="scientific">Hermanssonia centrifuga</name>
    <dbReference type="NCBI Taxonomy" id="98765"/>
    <lineage>
        <taxon>Eukaryota</taxon>
        <taxon>Fungi</taxon>
        <taxon>Dikarya</taxon>
        <taxon>Basidiomycota</taxon>
        <taxon>Agaricomycotina</taxon>
        <taxon>Agaricomycetes</taxon>
        <taxon>Polyporales</taxon>
        <taxon>Meruliaceae</taxon>
        <taxon>Hermanssonia</taxon>
    </lineage>
</organism>
<evidence type="ECO:0000313" key="3">
    <source>
        <dbReference type="Proteomes" id="UP000186601"/>
    </source>
</evidence>
<name>A0A2R6PBU8_9APHY</name>
<dbReference type="Proteomes" id="UP000186601">
    <property type="component" value="Unassembled WGS sequence"/>
</dbReference>
<evidence type="ECO:0000313" key="2">
    <source>
        <dbReference type="EMBL" id="PSR88587.1"/>
    </source>
</evidence>
<dbReference type="EMBL" id="MLYV02000506">
    <property type="protein sequence ID" value="PSR88587.1"/>
    <property type="molecule type" value="Genomic_DNA"/>
</dbReference>
<sequence length="56" mass="5840">MSEQSSTPDGAVMRPPPTRNPTAPSRTVAGLLANRRPMASTPIPPSLQAKMAAVRA</sequence>
<keyword evidence="3" id="KW-1185">Reference proteome</keyword>
<comment type="caution">
    <text evidence="2">The sequence shown here is derived from an EMBL/GenBank/DDBJ whole genome shotgun (WGS) entry which is preliminary data.</text>
</comment>
<protein>
    <submittedName>
        <fullName evidence="2">Uncharacterized protein</fullName>
    </submittedName>
</protein>
<accession>A0A2R6PBU8</accession>
<evidence type="ECO:0000256" key="1">
    <source>
        <dbReference type="SAM" id="MobiDB-lite"/>
    </source>
</evidence>
<proteinExistence type="predicted"/>
<reference evidence="2 3" key="1">
    <citation type="submission" date="2018-02" db="EMBL/GenBank/DDBJ databases">
        <title>Genome sequence of the basidiomycete white-rot fungus Phlebia centrifuga.</title>
        <authorList>
            <person name="Granchi Z."/>
            <person name="Peng M."/>
            <person name="de Vries R.P."/>
            <person name="Hilden K."/>
            <person name="Makela M.R."/>
            <person name="Grigoriev I."/>
            <person name="Riley R."/>
        </authorList>
    </citation>
    <scope>NUCLEOTIDE SEQUENCE [LARGE SCALE GENOMIC DNA]</scope>
    <source>
        <strain evidence="2 3">FBCC195</strain>
    </source>
</reference>
<gene>
    <name evidence="2" type="ORF">PHLCEN_2v5114</name>
</gene>
<dbReference type="AlphaFoldDB" id="A0A2R6PBU8"/>
<feature type="region of interest" description="Disordered" evidence="1">
    <location>
        <begin position="1"/>
        <end position="56"/>
    </location>
</feature>